<dbReference type="OrthoDB" id="1055148at2759"/>
<dbReference type="EMBL" id="OC926000">
    <property type="protein sequence ID" value="CAD7656465.1"/>
    <property type="molecule type" value="Genomic_DNA"/>
</dbReference>
<organism evidence="3">
    <name type="scientific">Oppiella nova</name>
    <dbReference type="NCBI Taxonomy" id="334625"/>
    <lineage>
        <taxon>Eukaryota</taxon>
        <taxon>Metazoa</taxon>
        <taxon>Ecdysozoa</taxon>
        <taxon>Arthropoda</taxon>
        <taxon>Chelicerata</taxon>
        <taxon>Arachnida</taxon>
        <taxon>Acari</taxon>
        <taxon>Acariformes</taxon>
        <taxon>Sarcoptiformes</taxon>
        <taxon>Oribatida</taxon>
        <taxon>Brachypylina</taxon>
        <taxon>Oppioidea</taxon>
        <taxon>Oppiidae</taxon>
        <taxon>Oppiella</taxon>
    </lineage>
</organism>
<comment type="similarity">
    <text evidence="1">Belongs to the cytochrome P450 family.</text>
</comment>
<dbReference type="GO" id="GO:0004497">
    <property type="term" value="F:monooxygenase activity"/>
    <property type="evidence" value="ECO:0007669"/>
    <property type="project" value="UniProtKB-KW"/>
</dbReference>
<dbReference type="InterPro" id="IPR036396">
    <property type="entry name" value="Cyt_P450_sf"/>
</dbReference>
<keyword evidence="2" id="KW-0560">Oxidoreductase</keyword>
<dbReference type="GO" id="GO:0020037">
    <property type="term" value="F:heme binding"/>
    <property type="evidence" value="ECO:0007669"/>
    <property type="project" value="InterPro"/>
</dbReference>
<evidence type="ECO:0000313" key="3">
    <source>
        <dbReference type="EMBL" id="CAD7656465.1"/>
    </source>
</evidence>
<keyword evidence="4" id="KW-1185">Reference proteome</keyword>
<name>A0A7R9QS42_9ACAR</name>
<dbReference type="GO" id="GO:0005506">
    <property type="term" value="F:iron ion binding"/>
    <property type="evidence" value="ECO:0007669"/>
    <property type="project" value="InterPro"/>
</dbReference>
<evidence type="ECO:0000256" key="1">
    <source>
        <dbReference type="ARBA" id="ARBA00010617"/>
    </source>
</evidence>
<evidence type="ECO:0000256" key="2">
    <source>
        <dbReference type="ARBA" id="ARBA00023033"/>
    </source>
</evidence>
<gene>
    <name evidence="3" type="ORF">ONB1V03_LOCUS13101</name>
</gene>
<sequence length="78" mass="9185">MASWPPQSERAVFRNFTKHWNLELIKLTKVYGPVFTLWIGPLPFVFICDLDNCREAFNKSEFTGRPSTVWQPGFQFMN</sequence>
<dbReference type="Proteomes" id="UP000728032">
    <property type="component" value="Unassembled WGS sequence"/>
</dbReference>
<dbReference type="InterPro" id="IPR001128">
    <property type="entry name" value="Cyt_P450"/>
</dbReference>
<dbReference type="GO" id="GO:0016705">
    <property type="term" value="F:oxidoreductase activity, acting on paired donors, with incorporation or reduction of molecular oxygen"/>
    <property type="evidence" value="ECO:0007669"/>
    <property type="project" value="InterPro"/>
</dbReference>
<evidence type="ECO:0000313" key="4">
    <source>
        <dbReference type="Proteomes" id="UP000728032"/>
    </source>
</evidence>
<dbReference type="AlphaFoldDB" id="A0A7R9QS42"/>
<accession>A0A7R9QS42</accession>
<proteinExistence type="inferred from homology"/>
<dbReference type="EMBL" id="CAJPVJ010011175">
    <property type="protein sequence ID" value="CAG2173652.1"/>
    <property type="molecule type" value="Genomic_DNA"/>
</dbReference>
<evidence type="ECO:0008006" key="5">
    <source>
        <dbReference type="Google" id="ProtNLM"/>
    </source>
</evidence>
<dbReference type="SUPFAM" id="SSF48264">
    <property type="entry name" value="Cytochrome P450"/>
    <property type="match status" value="1"/>
</dbReference>
<reference evidence="3" key="1">
    <citation type="submission" date="2020-11" db="EMBL/GenBank/DDBJ databases">
        <authorList>
            <person name="Tran Van P."/>
        </authorList>
    </citation>
    <scope>NUCLEOTIDE SEQUENCE</scope>
</reference>
<dbReference type="Pfam" id="PF00067">
    <property type="entry name" value="p450"/>
    <property type="match status" value="1"/>
</dbReference>
<dbReference type="Gene3D" id="1.10.630.10">
    <property type="entry name" value="Cytochrome P450"/>
    <property type="match status" value="1"/>
</dbReference>
<keyword evidence="2" id="KW-0503">Monooxygenase</keyword>
<protein>
    <recommendedName>
        <fullName evidence="5">Cytochrome P450</fullName>
    </recommendedName>
</protein>